<name>A0A9Q2ZNP2_9MICO</name>
<evidence type="ECO:0000313" key="2">
    <source>
        <dbReference type="EMBL" id="MBT1542749.1"/>
    </source>
</evidence>
<evidence type="ECO:0000313" key="3">
    <source>
        <dbReference type="Proteomes" id="UP000709437"/>
    </source>
</evidence>
<keyword evidence="1" id="KW-0472">Membrane</keyword>
<feature type="transmembrane region" description="Helical" evidence="1">
    <location>
        <begin position="231"/>
        <end position="251"/>
    </location>
</feature>
<feature type="transmembrane region" description="Helical" evidence="1">
    <location>
        <begin position="193"/>
        <end position="219"/>
    </location>
</feature>
<feature type="transmembrane region" description="Helical" evidence="1">
    <location>
        <begin position="98"/>
        <end position="122"/>
    </location>
</feature>
<feature type="transmembrane region" description="Helical" evidence="1">
    <location>
        <begin position="334"/>
        <end position="351"/>
    </location>
</feature>
<dbReference type="EMBL" id="JAHEWX010000018">
    <property type="protein sequence ID" value="MBT1542749.1"/>
    <property type="molecule type" value="Genomic_DNA"/>
</dbReference>
<keyword evidence="1" id="KW-0812">Transmembrane</keyword>
<gene>
    <name evidence="2" type="ORF">KK103_13345</name>
</gene>
<feature type="transmembrane region" description="Helical" evidence="1">
    <location>
        <begin position="358"/>
        <end position="376"/>
    </location>
</feature>
<evidence type="ECO:0000256" key="1">
    <source>
        <dbReference type="SAM" id="Phobius"/>
    </source>
</evidence>
<feature type="transmembrane region" description="Helical" evidence="1">
    <location>
        <begin position="40"/>
        <end position="58"/>
    </location>
</feature>
<protein>
    <submittedName>
        <fullName evidence="2">Uncharacterized protein</fullName>
    </submittedName>
</protein>
<feature type="transmembrane region" description="Helical" evidence="1">
    <location>
        <begin position="134"/>
        <end position="156"/>
    </location>
</feature>
<comment type="caution">
    <text evidence="2">The sequence shown here is derived from an EMBL/GenBank/DDBJ whole genome shotgun (WGS) entry which is preliminary data.</text>
</comment>
<feature type="transmembrane region" description="Helical" evidence="1">
    <location>
        <begin position="283"/>
        <end position="302"/>
    </location>
</feature>
<proteinExistence type="predicted"/>
<sequence length="395" mass="41638">MVLLEAERAGSLRRELEAARADGHARTRLEPFPSRAGARWLLRLAFAVPFLILAVVSADPTVADVTVNRSVVDHVATLSWDRADVSWLGELYPPLGTVLVRLIPGGAAGLAAAGALVAGVLLQQLLEAMVQRRFPWWKSTVFLVAIGANPLFAYTATGNFEALLGIALFGIGAINMVRFVSSRNTKAGFESGILFMLAALADASGLVLVVAAAITAPLLSVARRSESGARWSNVLIVLFPTIAVFGAVMFLEALFGRNPLLVFQNAVHYDPALWALVPELVTTLNGLLILAPVVSGCALALLSRRPGSVLISVFVFGALIIGYVGGLIPVNSAGNVFLIMTMMGIAVVPAARTTRVSGLIAAVGAAQIVIAWAAAFNRPITLQWMAAIGASLGWW</sequence>
<feature type="transmembrane region" description="Helical" evidence="1">
    <location>
        <begin position="309"/>
        <end position="328"/>
    </location>
</feature>
<dbReference type="RefSeq" id="WP_214563404.1">
    <property type="nucleotide sequence ID" value="NZ_JAHEWX010000018.1"/>
</dbReference>
<reference evidence="2" key="1">
    <citation type="submission" date="2021-05" db="EMBL/GenBank/DDBJ databases">
        <title>Whole genome sequence of Curtobacterium flaccumfaciens pv. flaccumfaciens strain CFBP 3417.</title>
        <authorList>
            <person name="Osdaghi E."/>
            <person name="Taghouti G."/>
            <person name="Portier P."/>
            <person name="Fazliarab A."/>
            <person name="Taghavi S.M."/>
            <person name="Briand M."/>
            <person name="Le-Saux M."/>
            <person name="Jacques M.-A."/>
        </authorList>
    </citation>
    <scope>NUCLEOTIDE SEQUENCE</scope>
    <source>
        <strain evidence="2">CFBP 3417</strain>
    </source>
</reference>
<dbReference type="AlphaFoldDB" id="A0A9Q2ZNP2"/>
<accession>A0A9Q2ZNP2</accession>
<keyword evidence="1" id="KW-1133">Transmembrane helix</keyword>
<organism evidence="2 3">
    <name type="scientific">Curtobacterium flaccumfaciens pv. flaccumfaciens</name>
    <dbReference type="NCBI Taxonomy" id="138532"/>
    <lineage>
        <taxon>Bacteria</taxon>
        <taxon>Bacillati</taxon>
        <taxon>Actinomycetota</taxon>
        <taxon>Actinomycetes</taxon>
        <taxon>Micrococcales</taxon>
        <taxon>Microbacteriaceae</taxon>
        <taxon>Curtobacterium</taxon>
    </lineage>
</organism>
<dbReference type="Proteomes" id="UP000709437">
    <property type="component" value="Unassembled WGS sequence"/>
</dbReference>